<evidence type="ECO:0000313" key="2">
    <source>
        <dbReference type="EMBL" id="QCI80414.1"/>
    </source>
</evidence>
<dbReference type="AlphaFoldDB" id="A0A4D7C3S9"/>
<proteinExistence type="predicted"/>
<accession>A0A4D7C3S9</accession>
<organism evidence="2 3">
    <name type="scientific">Hankyongella ginsenosidimutans</name>
    <dbReference type="NCBI Taxonomy" id="1763828"/>
    <lineage>
        <taxon>Bacteria</taxon>
        <taxon>Pseudomonadati</taxon>
        <taxon>Pseudomonadota</taxon>
        <taxon>Alphaproteobacteria</taxon>
        <taxon>Sphingomonadales</taxon>
        <taxon>Sphingomonadaceae</taxon>
        <taxon>Hankyongella</taxon>
    </lineage>
</organism>
<gene>
    <name evidence="2" type="ORF">E6W36_15500</name>
</gene>
<sequence length="85" mass="9302">MAASPLHHSGAWALVFDGGRAILFENRGGDRTPELHMVATLENPVPPTRMLGRDRPGASPLRRVAGRRSRAPTTMMLRKQLSCAQ</sequence>
<name>A0A4D7C3S9_9SPHN</name>
<evidence type="ECO:0000256" key="1">
    <source>
        <dbReference type="SAM" id="MobiDB-lite"/>
    </source>
</evidence>
<keyword evidence="3" id="KW-1185">Reference proteome</keyword>
<feature type="region of interest" description="Disordered" evidence="1">
    <location>
        <begin position="44"/>
        <end position="71"/>
    </location>
</feature>
<reference evidence="3" key="1">
    <citation type="submission" date="2019-04" db="EMBL/GenBank/DDBJ databases">
        <title>Complete genome sequence of Sphingomonas sp. W1-2-3.</title>
        <authorList>
            <person name="Im W.T."/>
        </authorList>
    </citation>
    <scope>NUCLEOTIDE SEQUENCE [LARGE SCALE GENOMIC DNA]</scope>
    <source>
        <strain evidence="3">W1-2-3</strain>
    </source>
</reference>
<protein>
    <submittedName>
        <fullName evidence="2">Host attachment protein</fullName>
    </submittedName>
</protein>
<dbReference type="KEGG" id="hgn:E6W36_15500"/>
<dbReference type="Proteomes" id="UP000298714">
    <property type="component" value="Chromosome"/>
</dbReference>
<evidence type="ECO:0000313" key="3">
    <source>
        <dbReference type="Proteomes" id="UP000298714"/>
    </source>
</evidence>
<dbReference type="EMBL" id="CP039704">
    <property type="protein sequence ID" value="QCI80414.1"/>
    <property type="molecule type" value="Genomic_DNA"/>
</dbReference>